<accession>A0AAD7C0J8</accession>
<reference evidence="1" key="1">
    <citation type="submission" date="2023-03" db="EMBL/GenBank/DDBJ databases">
        <title>Massive genome expansion in bonnet fungi (Mycena s.s.) driven by repeated elements and novel gene families across ecological guilds.</title>
        <authorList>
            <consortium name="Lawrence Berkeley National Laboratory"/>
            <person name="Harder C.B."/>
            <person name="Miyauchi S."/>
            <person name="Viragh M."/>
            <person name="Kuo A."/>
            <person name="Thoen E."/>
            <person name="Andreopoulos B."/>
            <person name="Lu D."/>
            <person name="Skrede I."/>
            <person name="Drula E."/>
            <person name="Henrissat B."/>
            <person name="Morin E."/>
            <person name="Kohler A."/>
            <person name="Barry K."/>
            <person name="LaButti K."/>
            <person name="Morin E."/>
            <person name="Salamov A."/>
            <person name="Lipzen A."/>
            <person name="Mereny Z."/>
            <person name="Hegedus B."/>
            <person name="Baldrian P."/>
            <person name="Stursova M."/>
            <person name="Weitz H."/>
            <person name="Taylor A."/>
            <person name="Grigoriev I.V."/>
            <person name="Nagy L.G."/>
            <person name="Martin F."/>
            <person name="Kauserud H."/>
        </authorList>
    </citation>
    <scope>NUCLEOTIDE SEQUENCE</scope>
    <source>
        <strain evidence="1">9284</strain>
    </source>
</reference>
<sequence length="206" mass="22722">MNELPLETVHSDLVPILNHALQIPAIPHTPPLCTDISIAILHHLPLESFAAAVTPMYTGAIESAQRRSTNSRQRQHIVSSLLDACTTSMSSAGTKRTSLEALEERTTSGLSCHCRRDQANIQKTGILPNANNKLVSRNTQRTSENDKVPGQLSASSCRHVKLRTHGGIHLCSSFEFFASVSRLPLLRRSEIQSQRTESMLLSPRRL</sequence>
<evidence type="ECO:0000313" key="2">
    <source>
        <dbReference type="Proteomes" id="UP001221142"/>
    </source>
</evidence>
<dbReference type="AlphaFoldDB" id="A0AAD7C0J8"/>
<evidence type="ECO:0000313" key="1">
    <source>
        <dbReference type="EMBL" id="KAJ7635418.1"/>
    </source>
</evidence>
<name>A0AAD7C0J8_9AGAR</name>
<proteinExistence type="predicted"/>
<gene>
    <name evidence="1" type="ORF">FB45DRAFT_1002711</name>
</gene>
<organism evidence="1 2">
    <name type="scientific">Roridomyces roridus</name>
    <dbReference type="NCBI Taxonomy" id="1738132"/>
    <lineage>
        <taxon>Eukaryota</taxon>
        <taxon>Fungi</taxon>
        <taxon>Dikarya</taxon>
        <taxon>Basidiomycota</taxon>
        <taxon>Agaricomycotina</taxon>
        <taxon>Agaricomycetes</taxon>
        <taxon>Agaricomycetidae</taxon>
        <taxon>Agaricales</taxon>
        <taxon>Marasmiineae</taxon>
        <taxon>Mycenaceae</taxon>
        <taxon>Roridomyces</taxon>
    </lineage>
</organism>
<dbReference type="EMBL" id="JARKIF010000007">
    <property type="protein sequence ID" value="KAJ7635418.1"/>
    <property type="molecule type" value="Genomic_DNA"/>
</dbReference>
<dbReference type="Proteomes" id="UP001221142">
    <property type="component" value="Unassembled WGS sequence"/>
</dbReference>
<protein>
    <submittedName>
        <fullName evidence="1">Uncharacterized protein</fullName>
    </submittedName>
</protein>
<keyword evidence="2" id="KW-1185">Reference proteome</keyword>
<comment type="caution">
    <text evidence="1">The sequence shown here is derived from an EMBL/GenBank/DDBJ whole genome shotgun (WGS) entry which is preliminary data.</text>
</comment>